<dbReference type="InterPro" id="IPR029058">
    <property type="entry name" value="AB_hydrolase_fold"/>
</dbReference>
<feature type="domain" description="Xaa-Pro dipeptidyl-peptidase C-terminal" evidence="3">
    <location>
        <begin position="365"/>
        <end position="642"/>
    </location>
</feature>
<organism evidence="4 5">
    <name type="scientific">Caulobacter segnis</name>
    <dbReference type="NCBI Taxonomy" id="88688"/>
    <lineage>
        <taxon>Bacteria</taxon>
        <taxon>Pseudomonadati</taxon>
        <taxon>Pseudomonadota</taxon>
        <taxon>Alphaproteobacteria</taxon>
        <taxon>Caulobacterales</taxon>
        <taxon>Caulobacteraceae</taxon>
        <taxon>Caulobacter</taxon>
    </lineage>
</organism>
<dbReference type="EMBL" id="CP096040">
    <property type="protein sequence ID" value="USQ95208.1"/>
    <property type="molecule type" value="Genomic_DNA"/>
</dbReference>
<dbReference type="InterPro" id="IPR000383">
    <property type="entry name" value="Xaa-Pro-like_dom"/>
</dbReference>
<evidence type="ECO:0000256" key="1">
    <source>
        <dbReference type="ARBA" id="ARBA00022801"/>
    </source>
</evidence>
<feature type="chain" id="PRO_5046958230" evidence="2">
    <location>
        <begin position="30"/>
        <end position="650"/>
    </location>
</feature>
<dbReference type="InterPro" id="IPR050585">
    <property type="entry name" value="Xaa-Pro_dipeptidyl-ppase/CocE"/>
</dbReference>
<evidence type="ECO:0000313" key="4">
    <source>
        <dbReference type="EMBL" id="USQ95208.1"/>
    </source>
</evidence>
<dbReference type="PROSITE" id="PS51318">
    <property type="entry name" value="TAT"/>
    <property type="match status" value="1"/>
</dbReference>
<dbReference type="SMART" id="SM00939">
    <property type="entry name" value="PepX_C"/>
    <property type="match status" value="1"/>
</dbReference>
<gene>
    <name evidence="4" type="ORF">MZV50_22085</name>
</gene>
<dbReference type="Pfam" id="PF02129">
    <property type="entry name" value="Peptidase_S15"/>
    <property type="match status" value="1"/>
</dbReference>
<dbReference type="Gene3D" id="3.40.50.1820">
    <property type="entry name" value="alpha/beta hydrolase"/>
    <property type="match status" value="1"/>
</dbReference>
<name>A0ABY4ZR52_9CAUL</name>
<dbReference type="GO" id="GO:0016787">
    <property type="term" value="F:hydrolase activity"/>
    <property type="evidence" value="ECO:0007669"/>
    <property type="project" value="UniProtKB-KW"/>
</dbReference>
<keyword evidence="5" id="KW-1185">Reference proteome</keyword>
<dbReference type="PANTHER" id="PTHR43056:SF10">
    <property type="entry name" value="COCE_NOND FAMILY, PUTATIVE (AFU_ORTHOLOGUE AFUA_7G00600)-RELATED"/>
    <property type="match status" value="1"/>
</dbReference>
<dbReference type="InterPro" id="IPR008979">
    <property type="entry name" value="Galactose-bd-like_sf"/>
</dbReference>
<dbReference type="PANTHER" id="PTHR43056">
    <property type="entry name" value="PEPTIDASE S9 PROLYL OLIGOPEPTIDASE"/>
    <property type="match status" value="1"/>
</dbReference>
<dbReference type="InterPro" id="IPR013736">
    <property type="entry name" value="Xaa-Pro_dipept_C"/>
</dbReference>
<dbReference type="SUPFAM" id="SSF49785">
    <property type="entry name" value="Galactose-binding domain-like"/>
    <property type="match status" value="1"/>
</dbReference>
<sequence length="650" mass="71495">MVATSPITRRAFGGAAAFLGLFGSAGALAAPAPEQPFDMVLDSNVGVKTRDGVRLATDIYRPARNGKAVAGRFPVIMERTPYGRNVASFRDITAAEKTPRFRADVARIYVSQGYVVIFQDCRGRYDSEGEFIKYLSEGADGYDTCAWIVRQPWSDGRIGTMGLSYAAHTQMALGCLNAPGLKAMFLDCGGFSNAYQGGIRQGGAFELKQVTWAYNLGLESQAAQNDPRLLAALKTVDLKAWFASMPWKRGHTPISLQPDYEAYVYEQWEHGNFDGFWKQAGIYAEGYYPTFPKVDMVHMSGWYDPYSRTATDNFVGLNKAGRAQRLILGPWTHGARSTTHSGDVEFGPTSTIDADGGGDFFSQRLKWYDRHLKGLPAKAAEPAVRLFVMGGGDGRKTAEGRLNHGGVWRSEASWPIPDRRETAFYLGADGGLRTDKPSADIAPLSYDFDPSDPVPTIGGAVTSGEPLMRGGGFDQRETEDVYGAREPFLPLEARPDVLVFQTEPLKEDVEVTGAITAELWISSDAVDTDFVVKLIDLYPPSEDYPAGYALNLTDGILRCRYRDSWEKPEMMTPGQVYRIKVEAFPTSNLFKKGHRIRLDVSSSNFPKFDVNPNTGAPEGVGLTRKVARNTVHVDATRPSHVVLPIIPRRA</sequence>
<evidence type="ECO:0000256" key="2">
    <source>
        <dbReference type="SAM" id="SignalP"/>
    </source>
</evidence>
<dbReference type="SUPFAM" id="SSF53474">
    <property type="entry name" value="alpha/beta-Hydrolases"/>
    <property type="match status" value="1"/>
</dbReference>
<protein>
    <submittedName>
        <fullName evidence="4">CocE/NonD family hydrolase</fullName>
    </submittedName>
</protein>
<dbReference type="Proteomes" id="UP001057520">
    <property type="component" value="Chromosome"/>
</dbReference>
<proteinExistence type="predicted"/>
<dbReference type="NCBIfam" id="TIGR00976">
    <property type="entry name" value="CocE_NonD"/>
    <property type="match status" value="1"/>
</dbReference>
<dbReference type="InterPro" id="IPR006311">
    <property type="entry name" value="TAT_signal"/>
</dbReference>
<evidence type="ECO:0000259" key="3">
    <source>
        <dbReference type="SMART" id="SM00939"/>
    </source>
</evidence>
<feature type="signal peptide" evidence="2">
    <location>
        <begin position="1"/>
        <end position="29"/>
    </location>
</feature>
<evidence type="ECO:0000313" key="5">
    <source>
        <dbReference type="Proteomes" id="UP001057520"/>
    </source>
</evidence>
<dbReference type="InterPro" id="IPR005674">
    <property type="entry name" value="CocE/Ser_esterase"/>
</dbReference>
<reference evidence="4 5" key="1">
    <citation type="submission" date="2022-04" db="EMBL/GenBank/DDBJ databases">
        <title>Genome sequence of soybean root-associated Caulobacter segnis RL271.</title>
        <authorList>
            <person name="Longley R."/>
            <person name="Bonito G."/>
            <person name="Trigodet F."/>
            <person name="Crosson S."/>
            <person name="Fiebig A."/>
        </authorList>
    </citation>
    <scope>NUCLEOTIDE SEQUENCE [LARGE SCALE GENOMIC DNA]</scope>
    <source>
        <strain evidence="4 5">RL271</strain>
    </source>
</reference>
<keyword evidence="1 4" id="KW-0378">Hydrolase</keyword>
<keyword evidence="2" id="KW-0732">Signal</keyword>
<dbReference type="Gene3D" id="2.60.120.260">
    <property type="entry name" value="Galactose-binding domain-like"/>
    <property type="match status" value="1"/>
</dbReference>
<accession>A0ABY4ZR52</accession>
<dbReference type="Gene3D" id="1.10.3020.10">
    <property type="entry name" value="alpha-amino acid ester hydrolase ( Helical cap domain)"/>
    <property type="match status" value="1"/>
</dbReference>
<dbReference type="Pfam" id="PF08530">
    <property type="entry name" value="PepX_C"/>
    <property type="match status" value="1"/>
</dbReference>